<dbReference type="RefSeq" id="WP_119950539.1">
    <property type="nucleotide sequence ID" value="NZ_QZEZ01000004.1"/>
</dbReference>
<dbReference type="Proteomes" id="UP000265614">
    <property type="component" value="Unassembled WGS sequence"/>
</dbReference>
<organism evidence="4 5">
    <name type="scientific">Vallicoccus soli</name>
    <dbReference type="NCBI Taxonomy" id="2339232"/>
    <lineage>
        <taxon>Bacteria</taxon>
        <taxon>Bacillati</taxon>
        <taxon>Actinomycetota</taxon>
        <taxon>Actinomycetes</taxon>
        <taxon>Motilibacterales</taxon>
        <taxon>Vallicoccaceae</taxon>
        <taxon>Vallicoccus</taxon>
    </lineage>
</organism>
<dbReference type="Pfam" id="PF00005">
    <property type="entry name" value="ABC_tran"/>
    <property type="match status" value="1"/>
</dbReference>
<dbReference type="PROSITE" id="PS50893">
    <property type="entry name" value="ABC_TRANSPORTER_2"/>
    <property type="match status" value="1"/>
</dbReference>
<name>A0A3A3ZK16_9ACTN</name>
<proteinExistence type="predicted"/>
<dbReference type="PROSITE" id="PS00211">
    <property type="entry name" value="ABC_TRANSPORTER_1"/>
    <property type="match status" value="1"/>
</dbReference>
<accession>A0A3A3ZK16</accession>
<dbReference type="Gene3D" id="3.40.50.300">
    <property type="entry name" value="P-loop containing nucleotide triphosphate hydrolases"/>
    <property type="match status" value="1"/>
</dbReference>
<dbReference type="GO" id="GO:0016887">
    <property type="term" value="F:ATP hydrolysis activity"/>
    <property type="evidence" value="ECO:0007669"/>
    <property type="project" value="InterPro"/>
</dbReference>
<dbReference type="GO" id="GO:0005524">
    <property type="term" value="F:ATP binding"/>
    <property type="evidence" value="ECO:0007669"/>
    <property type="project" value="UniProtKB-KW"/>
</dbReference>
<feature type="domain" description="ABC transporter" evidence="3">
    <location>
        <begin position="7"/>
        <end position="249"/>
    </location>
</feature>
<comment type="caution">
    <text evidence="4">The sequence shown here is derived from an EMBL/GenBank/DDBJ whole genome shotgun (WGS) entry which is preliminary data.</text>
</comment>
<dbReference type="SMART" id="SM00382">
    <property type="entry name" value="AAA"/>
    <property type="match status" value="1"/>
</dbReference>
<keyword evidence="2 4" id="KW-0067">ATP-binding</keyword>
<dbReference type="InterPro" id="IPR027417">
    <property type="entry name" value="P-loop_NTPase"/>
</dbReference>
<dbReference type="InterPro" id="IPR015854">
    <property type="entry name" value="ABC_transpr_LolD-like"/>
</dbReference>
<dbReference type="PANTHER" id="PTHR24220:SF685">
    <property type="entry name" value="ABC TRANSPORTER RELATED"/>
    <property type="match status" value="1"/>
</dbReference>
<dbReference type="EMBL" id="QZEZ01000004">
    <property type="protein sequence ID" value="RJK96113.1"/>
    <property type="molecule type" value="Genomic_DNA"/>
</dbReference>
<dbReference type="InterPro" id="IPR003439">
    <property type="entry name" value="ABC_transporter-like_ATP-bd"/>
</dbReference>
<sequence length="278" mass="29168">MSAGTEVVCEGVVHVYPDPSGDDVVALRGVDLRVAPGERVALLGPSGAGKSTLLALLGGLVRASAGSLRLDGAEVRTMDERALLRLRATGVGTVLQGPSRNLLPYATAEQNVALVQRAVPRSRRRGLLAPRDLLDALGLADLARRRLGALSGGELQRVAVAVALANGPGLLLADEPTSQLGTAHRTAVLDLVDRVCERFGTTVVVVTHDPGVAARWDRTLTIRDGRVGSEGRLGRDRAVVGPDGAVQLPDALRSAWPPGTRVEVVPDGDELRLRREAT</sequence>
<dbReference type="SUPFAM" id="SSF52540">
    <property type="entry name" value="P-loop containing nucleoside triphosphate hydrolases"/>
    <property type="match status" value="1"/>
</dbReference>
<gene>
    <name evidence="4" type="ORF">D5H78_11270</name>
</gene>
<evidence type="ECO:0000256" key="2">
    <source>
        <dbReference type="ARBA" id="ARBA00022840"/>
    </source>
</evidence>
<dbReference type="GO" id="GO:0005886">
    <property type="term" value="C:plasma membrane"/>
    <property type="evidence" value="ECO:0007669"/>
    <property type="project" value="TreeGrafter"/>
</dbReference>
<evidence type="ECO:0000256" key="1">
    <source>
        <dbReference type="ARBA" id="ARBA00022741"/>
    </source>
</evidence>
<evidence type="ECO:0000313" key="5">
    <source>
        <dbReference type="Proteomes" id="UP000265614"/>
    </source>
</evidence>
<dbReference type="PANTHER" id="PTHR24220">
    <property type="entry name" value="IMPORT ATP-BINDING PROTEIN"/>
    <property type="match status" value="1"/>
</dbReference>
<reference evidence="4 5" key="1">
    <citation type="submission" date="2018-09" db="EMBL/GenBank/DDBJ databases">
        <title>YIM 75000 draft genome.</title>
        <authorList>
            <person name="Tang S."/>
            <person name="Feng Y."/>
        </authorList>
    </citation>
    <scope>NUCLEOTIDE SEQUENCE [LARGE SCALE GENOMIC DNA]</scope>
    <source>
        <strain evidence="4 5">YIM 75000</strain>
    </source>
</reference>
<protein>
    <submittedName>
        <fullName evidence="4">ATP-binding cassette domain-containing protein</fullName>
    </submittedName>
</protein>
<keyword evidence="5" id="KW-1185">Reference proteome</keyword>
<keyword evidence="1" id="KW-0547">Nucleotide-binding</keyword>
<evidence type="ECO:0000259" key="3">
    <source>
        <dbReference type="PROSITE" id="PS50893"/>
    </source>
</evidence>
<dbReference type="InterPro" id="IPR003593">
    <property type="entry name" value="AAA+_ATPase"/>
</dbReference>
<dbReference type="OrthoDB" id="3176024at2"/>
<dbReference type="GO" id="GO:0022857">
    <property type="term" value="F:transmembrane transporter activity"/>
    <property type="evidence" value="ECO:0007669"/>
    <property type="project" value="TreeGrafter"/>
</dbReference>
<evidence type="ECO:0000313" key="4">
    <source>
        <dbReference type="EMBL" id="RJK96113.1"/>
    </source>
</evidence>
<dbReference type="AlphaFoldDB" id="A0A3A3ZK16"/>
<dbReference type="InterPro" id="IPR017871">
    <property type="entry name" value="ABC_transporter-like_CS"/>
</dbReference>